<reference evidence="9" key="2">
    <citation type="submission" date="2021-04" db="EMBL/GenBank/DDBJ databases">
        <authorList>
            <person name="Gilroy R."/>
        </authorList>
    </citation>
    <scope>NUCLEOTIDE SEQUENCE</scope>
    <source>
        <strain evidence="9">CHK169-2315</strain>
    </source>
</reference>
<dbReference type="FunFam" id="3.40.309.10:FF:000012">
    <property type="entry name" value="Betaine aldehyde dehydrogenase"/>
    <property type="match status" value="1"/>
</dbReference>
<dbReference type="PANTHER" id="PTHR43521:SF1">
    <property type="entry name" value="ALPHA-AMINOADIPIC SEMIALDEHYDE DEHYDROGENASE"/>
    <property type="match status" value="1"/>
</dbReference>
<evidence type="ECO:0000256" key="6">
    <source>
        <dbReference type="PROSITE-ProRule" id="PRU10007"/>
    </source>
</evidence>
<dbReference type="Gene3D" id="3.40.309.10">
    <property type="entry name" value="Aldehyde Dehydrogenase, Chain A, domain 2"/>
    <property type="match status" value="1"/>
</dbReference>
<dbReference type="EC" id="1.2.1.3" evidence="5"/>
<comment type="subunit">
    <text evidence="2">Homotetramer.</text>
</comment>
<dbReference type="InterPro" id="IPR016163">
    <property type="entry name" value="Ald_DH_C"/>
</dbReference>
<feature type="active site" evidence="6">
    <location>
        <position position="253"/>
    </location>
</feature>
<dbReference type="FunFam" id="3.40.605.10:FF:000007">
    <property type="entry name" value="NAD/NADP-dependent betaine aldehyde dehydrogenase"/>
    <property type="match status" value="1"/>
</dbReference>
<keyword evidence="4" id="KW-0520">NAD</keyword>
<dbReference type="SUPFAM" id="SSF53720">
    <property type="entry name" value="ALDH-like"/>
    <property type="match status" value="1"/>
</dbReference>
<dbReference type="InterPro" id="IPR029510">
    <property type="entry name" value="Ald_DH_CS_GLU"/>
</dbReference>
<dbReference type="PROSITE" id="PS00070">
    <property type="entry name" value="ALDEHYDE_DEHYDR_CYS"/>
    <property type="match status" value="1"/>
</dbReference>
<dbReference type="InterPro" id="IPR044638">
    <property type="entry name" value="ALDH7A1-like"/>
</dbReference>
<gene>
    <name evidence="9" type="ORF">H9895_11015</name>
</gene>
<dbReference type="GO" id="GO:0004029">
    <property type="term" value="F:aldehyde dehydrogenase (NAD+) activity"/>
    <property type="evidence" value="ECO:0007669"/>
    <property type="project" value="UniProtKB-EC"/>
</dbReference>
<name>A0A9D1TKV7_9BACI</name>
<dbReference type="InterPro" id="IPR015590">
    <property type="entry name" value="Aldehyde_DH_dom"/>
</dbReference>
<keyword evidence="3 7" id="KW-0560">Oxidoreductase</keyword>
<dbReference type="Gene3D" id="3.40.605.10">
    <property type="entry name" value="Aldehyde Dehydrogenase, Chain A, domain 1"/>
    <property type="match status" value="1"/>
</dbReference>
<dbReference type="InterPro" id="IPR016162">
    <property type="entry name" value="Ald_DH_N"/>
</dbReference>
<protein>
    <recommendedName>
        <fullName evidence="5">aldehyde dehydrogenase (NAD(+))</fullName>
        <ecNumber evidence="5">1.2.1.3</ecNumber>
    </recommendedName>
</protein>
<sequence length="498" mass="54073">MSHPYIEQTTLQNYINGNWINGEKFTDVINPATLEKIVEVPLSSEREVNEAVKAAKLAQKEWALVPAPQRAEILYKVGQLMKERKEKIATLLTLENGKVLEEARGEVQEGIDMAFYMAGEGRRLCGQTVNAELKDKFAMSVRAPIGVVGIITPWNFPIAIATWKSFPAIIAGNAVIWKPATETPLMATELGKIFEEAGLPKGIINIVYGAGGEVGDAMVQHKDIHVISFTGSNETGSHIASECGRQLKKVSLELGGKNAVIVMDDADLDLAVEGIIWSAFGTSGQRCTACSRVIVHENVKEALEERLLAKMNKLTIGNGLEKDVKVGPIINQAGLEKIASYIEIGKEEGATLLAGGHRLTEAPYNKGYYFAPTLFTNVTSEMRIAQEEIFGPVVSFIPVASFEEAITVNNSVAYGLSSAIFTNDVNRVFQAQRDLDTGIVYINAGTTGAEIHLPFGGTKGTGNGHRDSGVQALDVFTEWKAIYVDYSGKLQRAQIDVD</sequence>
<evidence type="ECO:0000313" key="9">
    <source>
        <dbReference type="EMBL" id="HIV75595.1"/>
    </source>
</evidence>
<dbReference type="InterPro" id="IPR016161">
    <property type="entry name" value="Ald_DH/histidinol_DH"/>
</dbReference>
<evidence type="ECO:0000259" key="8">
    <source>
        <dbReference type="Pfam" id="PF00171"/>
    </source>
</evidence>
<feature type="domain" description="Aldehyde dehydrogenase" evidence="8">
    <location>
        <begin position="19"/>
        <end position="482"/>
    </location>
</feature>
<organism evidence="9 10">
    <name type="scientific">Candidatus Pseudogracilibacillus intestinigallinarum</name>
    <dbReference type="NCBI Taxonomy" id="2838742"/>
    <lineage>
        <taxon>Bacteria</taxon>
        <taxon>Bacillati</taxon>
        <taxon>Bacillota</taxon>
        <taxon>Bacilli</taxon>
        <taxon>Bacillales</taxon>
        <taxon>Bacillaceae</taxon>
        <taxon>Pseudogracilibacillus</taxon>
    </lineage>
</organism>
<evidence type="ECO:0000256" key="1">
    <source>
        <dbReference type="ARBA" id="ARBA00009986"/>
    </source>
</evidence>
<dbReference type="CDD" id="cd07131">
    <property type="entry name" value="ALDH_AldH-CAJ73105"/>
    <property type="match status" value="1"/>
</dbReference>
<dbReference type="InterPro" id="IPR016160">
    <property type="entry name" value="Ald_DH_CS_CYS"/>
</dbReference>
<dbReference type="Pfam" id="PF00171">
    <property type="entry name" value="Aldedh"/>
    <property type="match status" value="1"/>
</dbReference>
<dbReference type="EMBL" id="DXHX01000159">
    <property type="protein sequence ID" value="HIV75595.1"/>
    <property type="molecule type" value="Genomic_DNA"/>
</dbReference>
<evidence type="ECO:0000256" key="3">
    <source>
        <dbReference type="ARBA" id="ARBA00023002"/>
    </source>
</evidence>
<dbReference type="Proteomes" id="UP000823937">
    <property type="component" value="Unassembled WGS sequence"/>
</dbReference>
<dbReference type="PROSITE" id="PS00687">
    <property type="entry name" value="ALDEHYDE_DEHYDR_GLU"/>
    <property type="match status" value="1"/>
</dbReference>
<evidence type="ECO:0000256" key="4">
    <source>
        <dbReference type="ARBA" id="ARBA00023027"/>
    </source>
</evidence>
<evidence type="ECO:0000256" key="5">
    <source>
        <dbReference type="ARBA" id="ARBA00024226"/>
    </source>
</evidence>
<proteinExistence type="inferred from homology"/>
<dbReference type="AlphaFoldDB" id="A0A9D1TKV7"/>
<comment type="caution">
    <text evidence="9">The sequence shown here is derived from an EMBL/GenBank/DDBJ whole genome shotgun (WGS) entry which is preliminary data.</text>
</comment>
<comment type="similarity">
    <text evidence="1 7">Belongs to the aldehyde dehydrogenase family.</text>
</comment>
<dbReference type="PANTHER" id="PTHR43521">
    <property type="entry name" value="ALPHA-AMINOADIPIC SEMIALDEHYDE DEHYDROGENASE"/>
    <property type="match status" value="1"/>
</dbReference>
<evidence type="ECO:0000313" key="10">
    <source>
        <dbReference type="Proteomes" id="UP000823937"/>
    </source>
</evidence>
<evidence type="ECO:0000256" key="7">
    <source>
        <dbReference type="RuleBase" id="RU003345"/>
    </source>
</evidence>
<evidence type="ECO:0000256" key="2">
    <source>
        <dbReference type="ARBA" id="ARBA00011881"/>
    </source>
</evidence>
<reference evidence="9" key="1">
    <citation type="journal article" date="2021" name="PeerJ">
        <title>Extensive microbial diversity within the chicken gut microbiome revealed by metagenomics and culture.</title>
        <authorList>
            <person name="Gilroy R."/>
            <person name="Ravi A."/>
            <person name="Getino M."/>
            <person name="Pursley I."/>
            <person name="Horton D.L."/>
            <person name="Alikhan N.F."/>
            <person name="Baker D."/>
            <person name="Gharbi K."/>
            <person name="Hall N."/>
            <person name="Watson M."/>
            <person name="Adriaenssens E.M."/>
            <person name="Foster-Nyarko E."/>
            <person name="Jarju S."/>
            <person name="Secka A."/>
            <person name="Antonio M."/>
            <person name="Oren A."/>
            <person name="Chaudhuri R.R."/>
            <person name="La Ragione R."/>
            <person name="Hildebrand F."/>
            <person name="Pallen M.J."/>
        </authorList>
    </citation>
    <scope>NUCLEOTIDE SEQUENCE</scope>
    <source>
        <strain evidence="9">CHK169-2315</strain>
    </source>
</reference>
<accession>A0A9D1TKV7</accession>